<keyword evidence="4" id="KW-0227">DNA damage</keyword>
<evidence type="ECO:0000313" key="8">
    <source>
        <dbReference type="Proteomes" id="UP000192247"/>
    </source>
</evidence>
<gene>
    <name evidence="7" type="ORF">BIW11_10299</name>
</gene>
<dbReference type="PANTHER" id="PTHR12891:SF0">
    <property type="entry name" value="MMS19 NUCLEOTIDE EXCISION REPAIR PROTEIN HOMOLOG"/>
    <property type="match status" value="1"/>
</dbReference>
<dbReference type="GO" id="GO:0051604">
    <property type="term" value="P:protein maturation"/>
    <property type="evidence" value="ECO:0007669"/>
    <property type="project" value="UniProtKB-UniRule"/>
</dbReference>
<dbReference type="GO" id="GO:0097361">
    <property type="term" value="C:cytosolic [4Fe-4S] assembly targeting complex"/>
    <property type="evidence" value="ECO:0007669"/>
    <property type="project" value="UniProtKB-UniRule"/>
</dbReference>
<accession>A0A1V9XGA3</accession>
<dbReference type="InterPro" id="IPR024687">
    <property type="entry name" value="MMS19_C"/>
</dbReference>
<sequence>MSSAVLPGFLRLVELETDPQCLQICFDMFRDVVKKIPLGVYVDDMFGYPAGYFPIDFNAPPDRHGGVTRTQLQESLEECFLAHASFAEYVIKLCLEKISSDVHQAQIDALKLLTRAVDQFDSSVSYDSLRSIWPLLRKLHIACREDKQIQEGILRAIVTLARKLGEGKDADMRLESFAEIICKDFESREAFFENSGWRLIAAYAGGSAISANKILPRAFSIITHMMADENQIRSPLLDASCALLQVLISVYKPVNAIKIPKTYIGVMTVPLIEVLIEQACNLLLDSACETYRVKLLTLIEFALPIEDILGESQLKAIQRFIELCVTQHSALSSSSSIKPIASIVLKRFIAACSSCYGHKVSANLHSLAKERRCVWLLAGLIQREDKASNTNNNARDICIELFSIGGAEAFAAIREIVLNFPEETASEVFGKLLSVEELKGHDLQEYEDLLTVLVRIILAHFDVRQVSYGIPVIIHPDTIQSTLASLHCQLLACGSISMTDLPLLQLRVILSNCPRSCLVDPFGAELATTLLRLSETSQERKTSSNEKFNTPLFKYSDSHSAASEAMCITNLLQCLALLANKFEENSKAEHVIISTIPGLFKGESGGGDCPIMLENNDKEAKKQLATCTFRAAYLTKGLLLRGHKNCEEALAAALKTVPRDIDAAKNFAVLARPEPKIFPREGYCTLRFLCPQRLLTFAIPRLVEHFNYGSDLGRCSYLLTRYLEPVFLWCLSQSSLPTESSRGIVQCLRRSFSQLKFNLGSVLPALLRWSQRPASMDLRIEAMSCVLHLRSHFEIHELLPYKKCVLREMPVGDRKRLIRKAASTTALVWHMVRET</sequence>
<dbReference type="STRING" id="418985.A0A1V9XGA3"/>
<dbReference type="GO" id="GO:0006281">
    <property type="term" value="P:DNA repair"/>
    <property type="evidence" value="ECO:0007669"/>
    <property type="project" value="UniProtKB-UniRule"/>
</dbReference>
<dbReference type="PANTHER" id="PTHR12891">
    <property type="entry name" value="DNA REPAIR/TRANSCRIPTION PROTEIN MET18/MMS19"/>
    <property type="match status" value="1"/>
</dbReference>
<dbReference type="InParanoid" id="A0A1V9XGA3"/>
<dbReference type="Proteomes" id="UP000192247">
    <property type="component" value="Unassembled WGS sequence"/>
</dbReference>
<evidence type="ECO:0000259" key="6">
    <source>
        <dbReference type="Pfam" id="PF14500"/>
    </source>
</evidence>
<dbReference type="GO" id="GO:0005634">
    <property type="term" value="C:nucleus"/>
    <property type="evidence" value="ECO:0007669"/>
    <property type="project" value="UniProtKB-SubCell"/>
</dbReference>
<name>A0A1V9XGA3_9ACAR</name>
<dbReference type="SUPFAM" id="SSF48371">
    <property type="entry name" value="ARM repeat"/>
    <property type="match status" value="1"/>
</dbReference>
<organism evidence="7 8">
    <name type="scientific">Tropilaelaps mercedesae</name>
    <dbReference type="NCBI Taxonomy" id="418985"/>
    <lineage>
        <taxon>Eukaryota</taxon>
        <taxon>Metazoa</taxon>
        <taxon>Ecdysozoa</taxon>
        <taxon>Arthropoda</taxon>
        <taxon>Chelicerata</taxon>
        <taxon>Arachnida</taxon>
        <taxon>Acari</taxon>
        <taxon>Parasitiformes</taxon>
        <taxon>Mesostigmata</taxon>
        <taxon>Gamasina</taxon>
        <taxon>Dermanyssoidea</taxon>
        <taxon>Laelapidae</taxon>
        <taxon>Tropilaelaps</taxon>
    </lineage>
</organism>
<keyword evidence="8" id="KW-1185">Reference proteome</keyword>
<evidence type="ECO:0000259" key="5">
    <source>
        <dbReference type="Pfam" id="PF12460"/>
    </source>
</evidence>
<keyword evidence="4" id="KW-0206">Cytoskeleton</keyword>
<dbReference type="EMBL" id="MNPL01011508">
    <property type="protein sequence ID" value="OQR72575.1"/>
    <property type="molecule type" value="Genomic_DNA"/>
</dbReference>
<keyword evidence="4" id="KW-0234">DNA repair</keyword>
<comment type="function">
    <text evidence="4">Key component of the cytosolic iron-sulfur protein assembly (CIA) complex, a multiprotein complex that mediates the incorporation of iron-sulfur cluster into apoproteins specifically involved in DNA metabolism and genomic integrity. In the CIA complex, MMS19 acts as an adapter between early-acting CIA components and a subset of cellular target iron-sulfur proteins.</text>
</comment>
<evidence type="ECO:0000256" key="3">
    <source>
        <dbReference type="ARBA" id="ARBA00023242"/>
    </source>
</evidence>
<dbReference type="InterPro" id="IPR039920">
    <property type="entry name" value="MMS19"/>
</dbReference>
<dbReference type="AlphaFoldDB" id="A0A1V9XGA3"/>
<evidence type="ECO:0000256" key="1">
    <source>
        <dbReference type="ARBA" id="ARBA00004123"/>
    </source>
</evidence>
<dbReference type="Pfam" id="PF12460">
    <property type="entry name" value="MMS19_C"/>
    <property type="match status" value="1"/>
</dbReference>
<dbReference type="Pfam" id="PF14500">
    <property type="entry name" value="MMS19_N"/>
    <property type="match status" value="1"/>
</dbReference>
<keyword evidence="4" id="KW-0963">Cytoplasm</keyword>
<comment type="subcellular location">
    <subcellularLocation>
        <location evidence="4">Cytoplasm</location>
        <location evidence="4">Cytoskeleton</location>
        <location evidence="4">Spindle</location>
    </subcellularLocation>
    <subcellularLocation>
        <location evidence="1 4">Nucleus</location>
    </subcellularLocation>
</comment>
<dbReference type="GO" id="GO:0016226">
    <property type="term" value="P:iron-sulfur cluster assembly"/>
    <property type="evidence" value="ECO:0007669"/>
    <property type="project" value="UniProtKB-UniRule"/>
</dbReference>
<keyword evidence="3 4" id="KW-0539">Nucleus</keyword>
<keyword evidence="2" id="KW-0677">Repeat</keyword>
<dbReference type="OrthoDB" id="342900at2759"/>
<evidence type="ECO:0000256" key="2">
    <source>
        <dbReference type="ARBA" id="ARBA00022737"/>
    </source>
</evidence>
<protein>
    <recommendedName>
        <fullName evidence="4">MMS19 nucleotide excision repair protein</fullName>
    </recommendedName>
</protein>
<dbReference type="GO" id="GO:0005819">
    <property type="term" value="C:spindle"/>
    <property type="evidence" value="ECO:0007669"/>
    <property type="project" value="UniProtKB-SubCell"/>
</dbReference>
<reference evidence="7 8" key="1">
    <citation type="journal article" date="2017" name="Gigascience">
        <title>Draft genome of the honey bee ectoparasitic mite, Tropilaelaps mercedesae, is shaped by the parasitic life history.</title>
        <authorList>
            <person name="Dong X."/>
            <person name="Armstrong S.D."/>
            <person name="Xia D."/>
            <person name="Makepeace B.L."/>
            <person name="Darby A.C."/>
            <person name="Kadowaki T."/>
        </authorList>
    </citation>
    <scope>NUCLEOTIDE SEQUENCE [LARGE SCALE GENOMIC DNA]</scope>
    <source>
        <strain evidence="7">Wuxi-XJTLU</strain>
    </source>
</reference>
<evidence type="ECO:0000313" key="7">
    <source>
        <dbReference type="EMBL" id="OQR72575.1"/>
    </source>
</evidence>
<dbReference type="InterPro" id="IPR029240">
    <property type="entry name" value="MMS19_N"/>
</dbReference>
<comment type="subunit">
    <text evidence="4">Component of the CIA complex.</text>
</comment>
<proteinExistence type="inferred from homology"/>
<evidence type="ECO:0000256" key="4">
    <source>
        <dbReference type="RuleBase" id="RU367072"/>
    </source>
</evidence>
<comment type="similarity">
    <text evidence="4">Belongs to the MET18/MMS19 family.</text>
</comment>
<feature type="domain" description="MMS19 N-terminal" evidence="6">
    <location>
        <begin position="3"/>
        <end position="138"/>
    </location>
</feature>
<feature type="domain" description="MMS19 C-terminal" evidence="5">
    <location>
        <begin position="544"/>
        <end position="719"/>
    </location>
</feature>
<comment type="caution">
    <text evidence="7">The sequence shown here is derived from an EMBL/GenBank/DDBJ whole genome shotgun (WGS) entry which is preliminary data.</text>
</comment>
<dbReference type="InterPro" id="IPR016024">
    <property type="entry name" value="ARM-type_fold"/>
</dbReference>